<reference evidence="6" key="1">
    <citation type="submission" date="2023-10" db="EMBL/GenBank/DDBJ databases">
        <title>Chromosome-level genome of the transformable northern wattle, Acacia crassicarpa.</title>
        <authorList>
            <person name="Massaro I."/>
            <person name="Sinha N.R."/>
            <person name="Poethig S."/>
            <person name="Leichty A.R."/>
        </authorList>
    </citation>
    <scope>NUCLEOTIDE SEQUENCE</scope>
    <source>
        <strain evidence="6">Acra3RX</strain>
        <tissue evidence="6">Leaf</tissue>
    </source>
</reference>
<feature type="signal peptide" evidence="4">
    <location>
        <begin position="1"/>
        <end position="25"/>
    </location>
</feature>
<dbReference type="PANTHER" id="PTHR35357">
    <property type="entry name" value="OS02G0537100 PROTEIN"/>
    <property type="match status" value="1"/>
</dbReference>
<evidence type="ECO:0000259" key="5">
    <source>
        <dbReference type="SMART" id="SM00856"/>
    </source>
</evidence>
<dbReference type="SMART" id="SM00856">
    <property type="entry name" value="PMEI"/>
    <property type="match status" value="1"/>
</dbReference>
<dbReference type="SUPFAM" id="SSF101148">
    <property type="entry name" value="Plant invertase/pectin methylesterase inhibitor"/>
    <property type="match status" value="1"/>
</dbReference>
<gene>
    <name evidence="6" type="ORF">QN277_022949</name>
</gene>
<comment type="similarity">
    <text evidence="3">Belongs to the PMEI family.</text>
</comment>
<evidence type="ECO:0000313" key="7">
    <source>
        <dbReference type="Proteomes" id="UP001293593"/>
    </source>
</evidence>
<dbReference type="GO" id="GO:0005576">
    <property type="term" value="C:extracellular region"/>
    <property type="evidence" value="ECO:0007669"/>
    <property type="project" value="UniProtKB-ARBA"/>
</dbReference>
<keyword evidence="2" id="KW-1015">Disulfide bond</keyword>
<dbReference type="Proteomes" id="UP001293593">
    <property type="component" value="Unassembled WGS sequence"/>
</dbReference>
<dbReference type="CDD" id="cd15795">
    <property type="entry name" value="PMEI-Pla_a_1_like"/>
    <property type="match status" value="1"/>
</dbReference>
<dbReference type="Pfam" id="PF04043">
    <property type="entry name" value="PMEI"/>
    <property type="match status" value="1"/>
</dbReference>
<evidence type="ECO:0000256" key="4">
    <source>
        <dbReference type="SAM" id="SignalP"/>
    </source>
</evidence>
<feature type="chain" id="PRO_5042197795" description="Pectinesterase inhibitor domain-containing protein" evidence="4">
    <location>
        <begin position="26"/>
        <end position="191"/>
    </location>
</feature>
<evidence type="ECO:0000256" key="3">
    <source>
        <dbReference type="ARBA" id="ARBA00038471"/>
    </source>
</evidence>
<dbReference type="AlphaFoldDB" id="A0AAE1MJ96"/>
<accession>A0AAE1MJ96</accession>
<evidence type="ECO:0000313" key="6">
    <source>
        <dbReference type="EMBL" id="KAK4269842.1"/>
    </source>
</evidence>
<organism evidence="6 7">
    <name type="scientific">Acacia crassicarpa</name>
    <name type="common">northern wattle</name>
    <dbReference type="NCBI Taxonomy" id="499986"/>
    <lineage>
        <taxon>Eukaryota</taxon>
        <taxon>Viridiplantae</taxon>
        <taxon>Streptophyta</taxon>
        <taxon>Embryophyta</taxon>
        <taxon>Tracheophyta</taxon>
        <taxon>Spermatophyta</taxon>
        <taxon>Magnoliopsida</taxon>
        <taxon>eudicotyledons</taxon>
        <taxon>Gunneridae</taxon>
        <taxon>Pentapetalae</taxon>
        <taxon>rosids</taxon>
        <taxon>fabids</taxon>
        <taxon>Fabales</taxon>
        <taxon>Fabaceae</taxon>
        <taxon>Caesalpinioideae</taxon>
        <taxon>mimosoid clade</taxon>
        <taxon>Acacieae</taxon>
        <taxon>Acacia</taxon>
    </lineage>
</organism>
<dbReference type="InterPro" id="IPR006501">
    <property type="entry name" value="Pectinesterase_inhib_dom"/>
</dbReference>
<dbReference type="InterPro" id="IPR034088">
    <property type="entry name" value="Pla_a_1-like"/>
</dbReference>
<dbReference type="GO" id="GO:0004857">
    <property type="term" value="F:enzyme inhibitor activity"/>
    <property type="evidence" value="ECO:0007669"/>
    <property type="project" value="InterPro"/>
</dbReference>
<dbReference type="PANTHER" id="PTHR35357:SF17">
    <property type="entry name" value="PECTINESTERASE INHIBITOR 12"/>
    <property type="match status" value="1"/>
</dbReference>
<evidence type="ECO:0000256" key="1">
    <source>
        <dbReference type="ARBA" id="ARBA00022729"/>
    </source>
</evidence>
<evidence type="ECO:0000256" key="2">
    <source>
        <dbReference type="ARBA" id="ARBA00023157"/>
    </source>
</evidence>
<dbReference type="EMBL" id="JAWXYG010000006">
    <property type="protein sequence ID" value="KAK4269842.1"/>
    <property type="molecule type" value="Genomic_DNA"/>
</dbReference>
<protein>
    <recommendedName>
        <fullName evidence="5">Pectinesterase inhibitor domain-containing protein</fullName>
    </recommendedName>
</protein>
<proteinExistence type="inferred from homology"/>
<dbReference type="NCBIfam" id="TIGR01614">
    <property type="entry name" value="PME_inhib"/>
    <property type="match status" value="1"/>
</dbReference>
<sequence>MGFISLNSFSPILILFLYSSHFISANNSSNHVDLIAETCKNLSKTDPNVSFRFCKTSLQADPHSRYVRNLRDLGFISLKILRHNVTETRIHIKNLLKKKKEKKIDPFIKECLDDCLEVFSDAIANVNDAIKDYKAKLYADCNVKVSSVLDASTTCEDGFKEKNVVSPLTKRNGDAFQLSAIALFIVNQLNK</sequence>
<keyword evidence="7" id="KW-1185">Reference proteome</keyword>
<feature type="domain" description="Pectinesterase inhibitor" evidence="5">
    <location>
        <begin position="30"/>
        <end position="185"/>
    </location>
</feature>
<dbReference type="FunFam" id="1.20.140.40:FF:000002">
    <property type="entry name" value="Putative invertase inhibitor"/>
    <property type="match status" value="1"/>
</dbReference>
<name>A0AAE1MJ96_9FABA</name>
<keyword evidence="1 4" id="KW-0732">Signal</keyword>
<comment type="caution">
    <text evidence="6">The sequence shown here is derived from an EMBL/GenBank/DDBJ whole genome shotgun (WGS) entry which is preliminary data.</text>
</comment>
<dbReference type="Gene3D" id="1.20.140.40">
    <property type="entry name" value="Invertase/pectin methylesterase inhibitor family protein"/>
    <property type="match status" value="1"/>
</dbReference>
<dbReference type="InterPro" id="IPR035513">
    <property type="entry name" value="Invertase/methylesterase_inhib"/>
</dbReference>